<dbReference type="CDD" id="cd22744">
    <property type="entry name" value="OTU"/>
    <property type="match status" value="1"/>
</dbReference>
<dbReference type="Proteomes" id="UP000663854">
    <property type="component" value="Unassembled WGS sequence"/>
</dbReference>
<protein>
    <recommendedName>
        <fullName evidence="1">OTU domain-containing protein</fullName>
    </recommendedName>
</protein>
<evidence type="ECO:0000313" key="4">
    <source>
        <dbReference type="Proteomes" id="UP000663854"/>
    </source>
</evidence>
<name>A0A814DTR6_9BILA</name>
<gene>
    <name evidence="3" type="ORF">JXQ802_LOCUS43951</name>
    <name evidence="2" type="ORF">PYM288_LOCUS12583</name>
</gene>
<evidence type="ECO:0000313" key="3">
    <source>
        <dbReference type="EMBL" id="CAF1555479.1"/>
    </source>
</evidence>
<organism evidence="2 4">
    <name type="scientific">Rotaria sordida</name>
    <dbReference type="NCBI Taxonomy" id="392033"/>
    <lineage>
        <taxon>Eukaryota</taxon>
        <taxon>Metazoa</taxon>
        <taxon>Spiralia</taxon>
        <taxon>Gnathifera</taxon>
        <taxon>Rotifera</taxon>
        <taxon>Eurotatoria</taxon>
        <taxon>Bdelloidea</taxon>
        <taxon>Philodinida</taxon>
        <taxon>Philodinidae</taxon>
        <taxon>Rotaria</taxon>
    </lineage>
</organism>
<keyword evidence="5" id="KW-1185">Reference proteome</keyword>
<proteinExistence type="predicted"/>
<dbReference type="SUPFAM" id="SSF54001">
    <property type="entry name" value="Cysteine proteinases"/>
    <property type="match status" value="1"/>
</dbReference>
<dbReference type="InterPro" id="IPR038765">
    <property type="entry name" value="Papain-like_cys_pep_sf"/>
</dbReference>
<dbReference type="Gene3D" id="3.90.70.80">
    <property type="match status" value="1"/>
</dbReference>
<dbReference type="EMBL" id="CAJNOH010000236">
    <property type="protein sequence ID" value="CAF0960194.1"/>
    <property type="molecule type" value="Genomic_DNA"/>
</dbReference>
<evidence type="ECO:0000259" key="1">
    <source>
        <dbReference type="PROSITE" id="PS50802"/>
    </source>
</evidence>
<dbReference type="AlphaFoldDB" id="A0A814DTR6"/>
<sequence length="271" mass="31551">MLYTIENLYIQPANNNNSSNNNNNILLNFIPSQPSIIYLQTPILSYTYSQPYQTKYILPIKTINQQTNEIKTYSNDLLQKERIKSPIKRSLTPLNAEEQLDLNLSCYGYRRQLVDGDGNCFFTAIASQLITLFNQDRYFRIAIKKRLNLPENLFTNITQLARTLRKLVCLEWKINHTKYKPYINDVNYYDEIRKFRSDKFYSSILGDILPLTISNLIGINIKIITNLSQCPLIDICPQDEPLISMKSLPVLTLAYNQENDGHYDIAVEKEF</sequence>
<comment type="caution">
    <text evidence="2">The sequence shown here is derived from an EMBL/GenBank/DDBJ whole genome shotgun (WGS) entry which is preliminary data.</text>
</comment>
<feature type="domain" description="OTU" evidence="1">
    <location>
        <begin position="109"/>
        <end position="269"/>
    </location>
</feature>
<reference evidence="2" key="1">
    <citation type="submission" date="2021-02" db="EMBL/GenBank/DDBJ databases">
        <authorList>
            <person name="Nowell W R."/>
        </authorList>
    </citation>
    <scope>NUCLEOTIDE SEQUENCE</scope>
</reference>
<accession>A0A814DTR6</accession>
<dbReference type="InterPro" id="IPR003323">
    <property type="entry name" value="OTU_dom"/>
</dbReference>
<dbReference type="Proteomes" id="UP000663870">
    <property type="component" value="Unassembled WGS sequence"/>
</dbReference>
<dbReference type="PROSITE" id="PS50802">
    <property type="entry name" value="OTU"/>
    <property type="match status" value="1"/>
</dbReference>
<evidence type="ECO:0000313" key="5">
    <source>
        <dbReference type="Proteomes" id="UP000663870"/>
    </source>
</evidence>
<dbReference type="EMBL" id="CAJNOL010003278">
    <property type="protein sequence ID" value="CAF1555479.1"/>
    <property type="molecule type" value="Genomic_DNA"/>
</dbReference>
<evidence type="ECO:0000313" key="2">
    <source>
        <dbReference type="EMBL" id="CAF0960194.1"/>
    </source>
</evidence>